<dbReference type="PROSITE" id="PS51257">
    <property type="entry name" value="PROKAR_LIPOPROTEIN"/>
    <property type="match status" value="1"/>
</dbReference>
<feature type="non-terminal residue" evidence="1">
    <location>
        <position position="164"/>
    </location>
</feature>
<protein>
    <recommendedName>
        <fullName evidence="2">DUF4178 domain-containing protein</fullName>
    </recommendedName>
</protein>
<evidence type="ECO:0000313" key="1">
    <source>
        <dbReference type="EMBL" id="SVE34097.1"/>
    </source>
</evidence>
<dbReference type="EMBL" id="UINC01210573">
    <property type="protein sequence ID" value="SVE34097.1"/>
    <property type="molecule type" value="Genomic_DNA"/>
</dbReference>
<organism evidence="1">
    <name type="scientific">marine metagenome</name>
    <dbReference type="NCBI Taxonomy" id="408172"/>
    <lineage>
        <taxon>unclassified sequences</taxon>
        <taxon>metagenomes</taxon>
        <taxon>ecological metagenomes</taxon>
    </lineage>
</organism>
<gene>
    <name evidence="1" type="ORF">METZ01_LOCUS486951</name>
</gene>
<name>A0A383CP14_9ZZZZ</name>
<reference evidence="1" key="1">
    <citation type="submission" date="2018-05" db="EMBL/GenBank/DDBJ databases">
        <authorList>
            <person name="Lanie J.A."/>
            <person name="Ng W.-L."/>
            <person name="Kazmierczak K.M."/>
            <person name="Andrzejewski T.M."/>
            <person name="Davidsen T.M."/>
            <person name="Wayne K.J."/>
            <person name="Tettelin H."/>
            <person name="Glass J.I."/>
            <person name="Rusch D."/>
            <person name="Podicherti R."/>
            <person name="Tsui H.-C.T."/>
            <person name="Winkler M.E."/>
        </authorList>
    </citation>
    <scope>NUCLEOTIDE SEQUENCE</scope>
</reference>
<evidence type="ECO:0008006" key="2">
    <source>
        <dbReference type="Google" id="ProtNLM"/>
    </source>
</evidence>
<sequence length="164" mass="18365">MMVSSKQEIKCPECGQRLNVPLSYTGLVGCPACKEKITVYEGSVQSEEVEVHSEEPAVERELELFESDSYMIRGQVFRTGFYAPKFYIYSDESMENLIGFSGGFSKKSWGGSIYSDESMSTELLEIDREDSLVKALVDANMGISRGAYSITDRQTGEELDSMNR</sequence>
<dbReference type="AlphaFoldDB" id="A0A383CP14"/>
<accession>A0A383CP14</accession>
<proteinExistence type="predicted"/>